<evidence type="ECO:0000313" key="2">
    <source>
        <dbReference type="Proteomes" id="UP000054513"/>
    </source>
</evidence>
<protein>
    <submittedName>
        <fullName evidence="1">Uncharacterized protein</fullName>
    </submittedName>
</protein>
<dbReference type="EMBL" id="LKCI01000032">
    <property type="protein sequence ID" value="KTC59028.1"/>
    <property type="molecule type" value="Genomic_DNA"/>
</dbReference>
<accession>A0AAW3LXS3</accession>
<reference evidence="1 2" key="1">
    <citation type="submission" date="2015-09" db="EMBL/GenBank/DDBJ databases">
        <title>Genome sequence of ICMP 19499.</title>
        <authorList>
            <person name="Visnovsky S.B."/>
            <person name="Lu A."/>
            <person name="Panda P."/>
            <person name="Pitman A.R."/>
        </authorList>
    </citation>
    <scope>NUCLEOTIDE SEQUENCE [LARGE SCALE GENOMIC DNA]</scope>
    <source>
        <strain evidence="1 2">ICMP 19499</strain>
    </source>
</reference>
<dbReference type="AlphaFoldDB" id="A0AAW3LXS3"/>
<gene>
    <name evidence="1" type="ORF">AO287_02735</name>
</gene>
<comment type="caution">
    <text evidence="1">The sequence shown here is derived from an EMBL/GenBank/DDBJ whole genome shotgun (WGS) entry which is preliminary data.</text>
</comment>
<name>A0AAW3LXS3_PSESS</name>
<sequence length="342" mass="39361">MKYEKILRKLSSNPKLTEELIVAAFNKYENKDVDVCAKTIGKPGFEIATDAGLCFITERPISYYNERWGRVTGAQERALPLLLPVPLHIIGEGQLNQAIFEMNNAENPKDAADSWLNEFFAPEIAATYFNKFFSASDSLKDYRLIVFEAIEAYYLGMDHVAIMSLIPVFEAGLRNIQNSLLCVDSGNVSGEKFERYLRDIIIQWGRRKLEIYVWHPGKDYNQPVEIDFLTHICPQSDVINGFRIYFKNILYKPSYGDVNGFNRHIIMHLLKNDFNNPSNFARIFICLTHITFIESLENKNVPFFWRGIDDKDLEVAAYFNGISRMLGDPRRPILRSLGVNGY</sequence>
<dbReference type="Proteomes" id="UP000054513">
    <property type="component" value="Unassembled WGS sequence"/>
</dbReference>
<organism evidence="1 2">
    <name type="scientific">Pseudomonas savastanoi</name>
    <name type="common">Pseudomonas syringae pv. savastanoi</name>
    <dbReference type="NCBI Taxonomy" id="29438"/>
    <lineage>
        <taxon>Bacteria</taxon>
        <taxon>Pseudomonadati</taxon>
        <taxon>Pseudomonadota</taxon>
        <taxon>Gammaproteobacteria</taxon>
        <taxon>Pseudomonadales</taxon>
        <taxon>Pseudomonadaceae</taxon>
        <taxon>Pseudomonas</taxon>
    </lineage>
</organism>
<evidence type="ECO:0000313" key="1">
    <source>
        <dbReference type="EMBL" id="KTC59028.1"/>
    </source>
</evidence>
<proteinExistence type="predicted"/>
<dbReference type="RefSeq" id="WP_058401804.1">
    <property type="nucleotide sequence ID" value="NZ_LKCI01000032.1"/>
</dbReference>